<organism evidence="1 2">
    <name type="scientific">Saccharophagus degradans</name>
    <dbReference type="NCBI Taxonomy" id="86304"/>
    <lineage>
        <taxon>Bacteria</taxon>
        <taxon>Pseudomonadati</taxon>
        <taxon>Pseudomonadota</taxon>
        <taxon>Gammaproteobacteria</taxon>
        <taxon>Cellvibrionales</taxon>
        <taxon>Cellvibrionaceae</taxon>
        <taxon>Saccharophagus</taxon>
    </lineage>
</organism>
<proteinExistence type="predicted"/>
<reference evidence="1" key="1">
    <citation type="submission" date="2023-07" db="EMBL/GenBank/DDBJ databases">
        <title>Genome content predicts the carbon catabolic preferences of heterotrophic bacteria.</title>
        <authorList>
            <person name="Gralka M."/>
        </authorList>
    </citation>
    <scope>NUCLEOTIDE SEQUENCE</scope>
    <source>
        <strain evidence="1">I3M17_2</strain>
    </source>
</reference>
<sequence length="42" mass="4606">MYLATVNPPCDNINSNESPIDTLMECELAQNPVDLAGSKYAY</sequence>
<evidence type="ECO:0000313" key="2">
    <source>
        <dbReference type="Proteomes" id="UP001169760"/>
    </source>
</evidence>
<name>A0AAW7XBA8_9GAMM</name>
<protein>
    <submittedName>
        <fullName evidence="1">Uncharacterized protein</fullName>
    </submittedName>
</protein>
<dbReference type="RefSeq" id="WP_289851923.1">
    <property type="nucleotide sequence ID" value="NZ_JAHKPP010000047.1"/>
</dbReference>
<dbReference type="AlphaFoldDB" id="A0AAW7XBA8"/>
<accession>A0AAW7XBA8</accession>
<dbReference type="Proteomes" id="UP001169760">
    <property type="component" value="Unassembled WGS sequence"/>
</dbReference>
<evidence type="ECO:0000313" key="1">
    <source>
        <dbReference type="EMBL" id="MDO6424734.1"/>
    </source>
</evidence>
<gene>
    <name evidence="1" type="ORF">Q4521_19750</name>
</gene>
<dbReference type="EMBL" id="JAUOPB010000017">
    <property type="protein sequence ID" value="MDO6424734.1"/>
    <property type="molecule type" value="Genomic_DNA"/>
</dbReference>
<comment type="caution">
    <text evidence="1">The sequence shown here is derived from an EMBL/GenBank/DDBJ whole genome shotgun (WGS) entry which is preliminary data.</text>
</comment>